<dbReference type="InterPro" id="IPR005122">
    <property type="entry name" value="Uracil-DNA_glycosylase-like"/>
</dbReference>
<accession>A0A376GL02</accession>
<dbReference type="STRING" id="343874.GCA_000805695_03152"/>
<dbReference type="Proteomes" id="UP000254737">
    <property type="component" value="Unassembled WGS sequence"/>
</dbReference>
<dbReference type="RefSeq" id="WP_115001685.1">
    <property type="nucleotide sequence ID" value="NZ_JAOPGB010000003.1"/>
</dbReference>
<evidence type="ECO:0000313" key="2">
    <source>
        <dbReference type="EMBL" id="STD59603.1"/>
    </source>
</evidence>
<feature type="domain" description="Uracil-DNA glycosylase-like" evidence="1">
    <location>
        <begin position="7"/>
        <end position="158"/>
    </location>
</feature>
<dbReference type="CDD" id="cd10032">
    <property type="entry name" value="UDG-F6_HDG"/>
    <property type="match status" value="1"/>
</dbReference>
<sequence>MHKQSFAAIISELPKTLILGSLPGDLSLEVNQYYGHPRNRFWKMMFEIFETEFSEDYEIRKQLILQNKFALWDVAHSADRKGSMDVDMKNVLPNQIDELLNEYPTIDKIIFNGKKSEQLFWKYFDEKTSIEYISLPSTSPANAQFSYERLLKIWKNAII</sequence>
<evidence type="ECO:0000259" key="1">
    <source>
        <dbReference type="SMART" id="SM00986"/>
    </source>
</evidence>
<dbReference type="AlphaFoldDB" id="A0A376GL02"/>
<name>A0A376GL02_9FLAO</name>
<dbReference type="EMBL" id="UFXS01000001">
    <property type="protein sequence ID" value="STD59603.1"/>
    <property type="molecule type" value="Genomic_DNA"/>
</dbReference>
<dbReference type="SMART" id="SM00987">
    <property type="entry name" value="UreE_C"/>
    <property type="match status" value="1"/>
</dbReference>
<organism evidence="2 3">
    <name type="scientific">Empedobacter falsenii</name>
    <dbReference type="NCBI Taxonomy" id="343874"/>
    <lineage>
        <taxon>Bacteria</taxon>
        <taxon>Pseudomonadati</taxon>
        <taxon>Bacteroidota</taxon>
        <taxon>Flavobacteriia</taxon>
        <taxon>Flavobacteriales</taxon>
        <taxon>Weeksellaceae</taxon>
        <taxon>Empedobacter</taxon>
    </lineage>
</organism>
<proteinExistence type="predicted"/>
<dbReference type="SMART" id="SM00986">
    <property type="entry name" value="UDG"/>
    <property type="match status" value="1"/>
</dbReference>
<dbReference type="Gene3D" id="3.40.470.10">
    <property type="entry name" value="Uracil-DNA glycosylase-like domain"/>
    <property type="match status" value="1"/>
</dbReference>
<dbReference type="InterPro" id="IPR036895">
    <property type="entry name" value="Uracil-DNA_glycosylase-like_sf"/>
</dbReference>
<dbReference type="NCBIfam" id="TIGR04274">
    <property type="entry name" value="hypoxanDNAglyco"/>
    <property type="match status" value="1"/>
</dbReference>
<dbReference type="InterPro" id="IPR026353">
    <property type="entry name" value="Hypoxan-DNA_Glyclase"/>
</dbReference>
<gene>
    <name evidence="2" type="ORF">NCTC13456_03270</name>
</gene>
<dbReference type="SUPFAM" id="SSF52141">
    <property type="entry name" value="Uracil-DNA glycosylase-like"/>
    <property type="match status" value="1"/>
</dbReference>
<dbReference type="Pfam" id="PF03167">
    <property type="entry name" value="UDG"/>
    <property type="match status" value="1"/>
</dbReference>
<protein>
    <submittedName>
        <fullName evidence="2">G:T/U mismatch-specific DNA glycosylase</fullName>
    </submittedName>
</protein>
<reference evidence="2 3" key="1">
    <citation type="submission" date="2018-06" db="EMBL/GenBank/DDBJ databases">
        <authorList>
            <consortium name="Pathogen Informatics"/>
            <person name="Doyle S."/>
        </authorList>
    </citation>
    <scope>NUCLEOTIDE SEQUENCE [LARGE SCALE GENOMIC DNA]</scope>
    <source>
        <strain evidence="2 3">NCTC13456</strain>
    </source>
</reference>
<evidence type="ECO:0000313" key="3">
    <source>
        <dbReference type="Proteomes" id="UP000254737"/>
    </source>
</evidence>